<evidence type="ECO:0000313" key="1">
    <source>
        <dbReference type="EMBL" id="MFC4632989.1"/>
    </source>
</evidence>
<evidence type="ECO:0000313" key="2">
    <source>
        <dbReference type="Proteomes" id="UP001596043"/>
    </source>
</evidence>
<keyword evidence="2" id="KW-1185">Reference proteome</keyword>
<dbReference type="EMBL" id="JBHSFV010000001">
    <property type="protein sequence ID" value="MFC4632989.1"/>
    <property type="molecule type" value="Genomic_DNA"/>
</dbReference>
<reference evidence="2" key="1">
    <citation type="journal article" date="2019" name="Int. J. Syst. Evol. Microbiol.">
        <title>The Global Catalogue of Microorganisms (GCM) 10K type strain sequencing project: providing services to taxonomists for standard genome sequencing and annotation.</title>
        <authorList>
            <consortium name="The Broad Institute Genomics Platform"/>
            <consortium name="The Broad Institute Genome Sequencing Center for Infectious Disease"/>
            <person name="Wu L."/>
            <person name="Ma J."/>
        </authorList>
    </citation>
    <scope>NUCLEOTIDE SEQUENCE [LARGE SCALE GENOMIC DNA]</scope>
    <source>
        <strain evidence="2">YJ-61-S</strain>
    </source>
</reference>
<sequence>MKNNSILSFYVIIFSIASLFSQQREEVIKKVSDNESYILTDVSYISDAVFMGRRDSIAAPYIFPSIGYYDASGFFADATLSYLTASEEQRVDLFLLSGGYLFDSKKWSGGIVATGYFYNDESYNVQSEVSSSISGLLSYDLDYMELSVSLGSFFNSGNNTDFFTSFFIERAFINEKETLLFKPSVGISGGTQNFYEAYYQSNRLGNRKGQGAGNSNQMESTTITFEESSSFNILNIELSTPIEYHHKSFIFSFTPAVSFPQSSATIITEDTVFEEDLDSVFYWTVGISYWFSTKKNKNT</sequence>
<evidence type="ECO:0008006" key="3">
    <source>
        <dbReference type="Google" id="ProtNLM"/>
    </source>
</evidence>
<comment type="caution">
    <text evidence="1">The sequence shown here is derived from an EMBL/GenBank/DDBJ whole genome shotgun (WGS) entry which is preliminary data.</text>
</comment>
<proteinExistence type="predicted"/>
<name>A0ABV9HUM6_9FLAO</name>
<dbReference type="RefSeq" id="WP_379977148.1">
    <property type="nucleotide sequence ID" value="NZ_JBHSFV010000001.1"/>
</dbReference>
<dbReference type="Proteomes" id="UP001596043">
    <property type="component" value="Unassembled WGS sequence"/>
</dbReference>
<organism evidence="1 2">
    <name type="scientific">Dokdonia ponticola</name>
    <dbReference type="NCBI Taxonomy" id="2041041"/>
    <lineage>
        <taxon>Bacteria</taxon>
        <taxon>Pseudomonadati</taxon>
        <taxon>Bacteroidota</taxon>
        <taxon>Flavobacteriia</taxon>
        <taxon>Flavobacteriales</taxon>
        <taxon>Flavobacteriaceae</taxon>
        <taxon>Dokdonia</taxon>
    </lineage>
</organism>
<accession>A0ABV9HUM6</accession>
<gene>
    <name evidence="1" type="ORF">ACFO3O_03675</name>
</gene>
<protein>
    <recommendedName>
        <fullName evidence="3">DUF481 domain-containing protein</fullName>
    </recommendedName>
</protein>